<evidence type="ECO:0000313" key="2">
    <source>
        <dbReference type="EMBL" id="KAK0627914.1"/>
    </source>
</evidence>
<gene>
    <name evidence="2" type="ORF">B0T14DRAFT_535567</name>
</gene>
<proteinExistence type="predicted"/>
<dbReference type="GO" id="GO:0071966">
    <property type="term" value="P:fungal-type cell wall polysaccharide metabolic process"/>
    <property type="evidence" value="ECO:0007669"/>
    <property type="project" value="TreeGrafter"/>
</dbReference>
<dbReference type="GO" id="GO:0009277">
    <property type="term" value="C:fungal-type cell wall"/>
    <property type="evidence" value="ECO:0007669"/>
    <property type="project" value="TreeGrafter"/>
</dbReference>
<dbReference type="Pfam" id="PF11790">
    <property type="entry name" value="Glyco_hydro_cc"/>
    <property type="match status" value="1"/>
</dbReference>
<evidence type="ECO:0000313" key="3">
    <source>
        <dbReference type="Proteomes" id="UP001175000"/>
    </source>
</evidence>
<sequence length="248" mass="28243">MASKRGLAWPTTNAIPAFLFTKPPTLITWLYNWSPSPTPNCSALRFIPMQWNHVNIDALPSHCASCSATTLLGFNEPELESQSNMSVELAAREWIRCIEPLRKKGIRCGSPGISSAPQGVVWLKEFLSEIRKGGSDVDFYALHWYGEGLGNFYDYLWSVYYQLGADRKVWVTEFACTNWSVENPVAREEVEKFCRESCRYLDTLEWVERYAWFGAMKEGEMGGVGRWAALVDGEGKLTELGRWYREGI</sequence>
<protein>
    <recommendedName>
        <fullName evidence="1">Asl1-like glycosyl hydrolase catalytic domain-containing protein</fullName>
    </recommendedName>
</protein>
<reference evidence="2" key="1">
    <citation type="submission" date="2023-06" db="EMBL/GenBank/DDBJ databases">
        <title>Genome-scale phylogeny and comparative genomics of the fungal order Sordariales.</title>
        <authorList>
            <consortium name="Lawrence Berkeley National Laboratory"/>
            <person name="Hensen N."/>
            <person name="Bonometti L."/>
            <person name="Westerberg I."/>
            <person name="Brannstrom I.O."/>
            <person name="Guillou S."/>
            <person name="Cros-Aarteil S."/>
            <person name="Calhoun S."/>
            <person name="Haridas S."/>
            <person name="Kuo A."/>
            <person name="Mondo S."/>
            <person name="Pangilinan J."/>
            <person name="Riley R."/>
            <person name="Labutti K."/>
            <person name="Andreopoulos B."/>
            <person name="Lipzen A."/>
            <person name="Chen C."/>
            <person name="Yanf M."/>
            <person name="Daum C."/>
            <person name="Ng V."/>
            <person name="Clum A."/>
            <person name="Steindorff A."/>
            <person name="Ohm R."/>
            <person name="Martin F."/>
            <person name="Silar P."/>
            <person name="Natvig D."/>
            <person name="Lalanne C."/>
            <person name="Gautier V."/>
            <person name="Ament-Velasquez S.L."/>
            <person name="Kruys A."/>
            <person name="Hutchinson M.I."/>
            <person name="Powell A.J."/>
            <person name="Barry K."/>
            <person name="Miller A.N."/>
            <person name="Grigoriev I.V."/>
            <person name="Debuchy R."/>
            <person name="Gladieux P."/>
            <person name="Thoren M.H."/>
            <person name="Johannesson H."/>
        </authorList>
    </citation>
    <scope>NUCLEOTIDE SEQUENCE</scope>
    <source>
        <strain evidence="2">CBS 606.72</strain>
    </source>
</reference>
<name>A0AA39X5X8_9PEZI</name>
<dbReference type="InterPro" id="IPR053183">
    <property type="entry name" value="ASL1"/>
</dbReference>
<dbReference type="Proteomes" id="UP001175000">
    <property type="component" value="Unassembled WGS sequence"/>
</dbReference>
<dbReference type="PANTHER" id="PTHR34154">
    <property type="entry name" value="ALKALI-SENSITIVE LINKAGE PROTEIN 1"/>
    <property type="match status" value="1"/>
</dbReference>
<feature type="domain" description="Asl1-like glycosyl hydrolase catalytic" evidence="1">
    <location>
        <begin position="6"/>
        <end position="244"/>
    </location>
</feature>
<organism evidence="2 3">
    <name type="scientific">Immersiella caudata</name>
    <dbReference type="NCBI Taxonomy" id="314043"/>
    <lineage>
        <taxon>Eukaryota</taxon>
        <taxon>Fungi</taxon>
        <taxon>Dikarya</taxon>
        <taxon>Ascomycota</taxon>
        <taxon>Pezizomycotina</taxon>
        <taxon>Sordariomycetes</taxon>
        <taxon>Sordariomycetidae</taxon>
        <taxon>Sordariales</taxon>
        <taxon>Lasiosphaeriaceae</taxon>
        <taxon>Immersiella</taxon>
    </lineage>
</organism>
<dbReference type="InterPro" id="IPR017853">
    <property type="entry name" value="GH"/>
</dbReference>
<dbReference type="InterPro" id="IPR024655">
    <property type="entry name" value="Asl1_glyco_hydro_catalytic"/>
</dbReference>
<keyword evidence="3" id="KW-1185">Reference proteome</keyword>
<accession>A0AA39X5X8</accession>
<dbReference type="AlphaFoldDB" id="A0AA39X5X8"/>
<comment type="caution">
    <text evidence="2">The sequence shown here is derived from an EMBL/GenBank/DDBJ whole genome shotgun (WGS) entry which is preliminary data.</text>
</comment>
<evidence type="ECO:0000259" key="1">
    <source>
        <dbReference type="Pfam" id="PF11790"/>
    </source>
</evidence>
<dbReference type="Gene3D" id="3.20.20.80">
    <property type="entry name" value="Glycosidases"/>
    <property type="match status" value="1"/>
</dbReference>
<dbReference type="EMBL" id="JAULSU010000002">
    <property type="protein sequence ID" value="KAK0627914.1"/>
    <property type="molecule type" value="Genomic_DNA"/>
</dbReference>
<dbReference type="PANTHER" id="PTHR34154:SF3">
    <property type="entry name" value="ALKALI-SENSITIVE LINKAGE PROTEIN 1"/>
    <property type="match status" value="1"/>
</dbReference>
<dbReference type="SUPFAM" id="SSF51445">
    <property type="entry name" value="(Trans)glycosidases"/>
    <property type="match status" value="1"/>
</dbReference>